<evidence type="ECO:0000256" key="1">
    <source>
        <dbReference type="SAM" id="MobiDB-lite"/>
    </source>
</evidence>
<dbReference type="GeneID" id="112906776"/>
<gene>
    <name evidence="3" type="primary">LOC112906776</name>
</gene>
<reference evidence="3" key="1">
    <citation type="submission" date="2025-08" db="UniProtKB">
        <authorList>
            <consortium name="RefSeq"/>
        </authorList>
    </citation>
    <scope>IDENTIFICATION</scope>
    <source>
        <tissue evidence="3">Entire body</tissue>
    </source>
</reference>
<organism evidence="2 3">
    <name type="scientific">Agrilus planipennis</name>
    <name type="common">Emerald ash borer</name>
    <name type="synonym">Agrilus marcopoli</name>
    <dbReference type="NCBI Taxonomy" id="224129"/>
    <lineage>
        <taxon>Eukaryota</taxon>
        <taxon>Metazoa</taxon>
        <taxon>Ecdysozoa</taxon>
        <taxon>Arthropoda</taxon>
        <taxon>Hexapoda</taxon>
        <taxon>Insecta</taxon>
        <taxon>Pterygota</taxon>
        <taxon>Neoptera</taxon>
        <taxon>Endopterygota</taxon>
        <taxon>Coleoptera</taxon>
        <taxon>Polyphaga</taxon>
        <taxon>Elateriformia</taxon>
        <taxon>Buprestoidea</taxon>
        <taxon>Buprestidae</taxon>
        <taxon>Agrilinae</taxon>
        <taxon>Agrilus</taxon>
    </lineage>
</organism>
<evidence type="ECO:0000313" key="3">
    <source>
        <dbReference type="RefSeq" id="XP_025837446.1"/>
    </source>
</evidence>
<dbReference type="InParanoid" id="A0A7F5RNE0"/>
<dbReference type="KEGG" id="apln:112906776"/>
<dbReference type="Proteomes" id="UP000192223">
    <property type="component" value="Unplaced"/>
</dbReference>
<name>A0A7F5RNE0_AGRPL</name>
<dbReference type="AlphaFoldDB" id="A0A7F5RNE0"/>
<proteinExistence type="predicted"/>
<feature type="region of interest" description="Disordered" evidence="1">
    <location>
        <begin position="80"/>
        <end position="100"/>
    </location>
</feature>
<evidence type="ECO:0000313" key="2">
    <source>
        <dbReference type="Proteomes" id="UP000192223"/>
    </source>
</evidence>
<protein>
    <submittedName>
        <fullName evidence="3">Uncharacterized protein LOC112906776</fullName>
    </submittedName>
</protein>
<accession>A0A7F5RNE0</accession>
<keyword evidence="2" id="KW-1185">Reference proteome</keyword>
<dbReference type="RefSeq" id="XP_025837446.1">
    <property type="nucleotide sequence ID" value="XM_025981661.1"/>
</dbReference>
<sequence length="116" mass="13630">MDGFRPYCRSKPTLLTPQWRRGASHIPRTSSRFKHSLEQNSNNTLLSLLTDREKSKRRLLSLQEILDTIQQVWVEETNSRSVNRKMEEKLSPKPNSIPSPVFLRRRLSAPETIMRK</sequence>